<name>A0A0T9JJT2_YERPU</name>
<dbReference type="PANTHER" id="PTHR47572:SF4">
    <property type="entry name" value="LACTONASE DRP35"/>
    <property type="match status" value="1"/>
</dbReference>
<dbReference type="SUPFAM" id="SSF63829">
    <property type="entry name" value="Calcium-dependent phosphotriesterase"/>
    <property type="match status" value="1"/>
</dbReference>
<gene>
    <name evidence="3" type="primary">gnl</name>
    <name evidence="3" type="ORF">NCTC8580_04280</name>
</gene>
<organism evidence="3 4">
    <name type="scientific">Yersinia pseudotuberculosis</name>
    <dbReference type="NCBI Taxonomy" id="633"/>
    <lineage>
        <taxon>Bacteria</taxon>
        <taxon>Pseudomonadati</taxon>
        <taxon>Pseudomonadota</taxon>
        <taxon>Gammaproteobacteria</taxon>
        <taxon>Enterobacterales</taxon>
        <taxon>Yersiniaceae</taxon>
        <taxon>Yersinia</taxon>
    </lineage>
</organism>
<feature type="domain" description="SMP-30/Gluconolactonase/LRE-like region" evidence="2">
    <location>
        <begin position="72"/>
        <end position="333"/>
    </location>
</feature>
<dbReference type="InterPro" id="IPR051262">
    <property type="entry name" value="SMP-30/CGR1_Lactonase"/>
</dbReference>
<dbReference type="EMBL" id="UHJC01000001">
    <property type="protein sequence ID" value="SUP86506.1"/>
    <property type="molecule type" value="Genomic_DNA"/>
</dbReference>
<sequence length="345" mass="38069">MHQLIARTHRIRAASILRIGVIIALVMTGNNATIAKNIATNDDLQVVIKHPDFNKLIDPQQKGELLTSQAVWSEGPVCLRNGNLIFSDVKQNKVMQWSKEKGISVWLSPSDYQNGHAIDKEGRVIAASHGKRAILRLEHDGRWATLVDRFNGKQLNSPNDVVVASDGNIWFTDPTFGILNPKESYGGTPVQGGEFIYRYDPLNNKLERIATPEVKSPNGLAFSPHEDRLYIADSQLAHDFDNPNFAHQIISYSVKDNQLSQGKVFAIIAPGIPDGIKVDLKGNVWSSSKNGVQVFNSKGDLLGVIQVPSSATSNLTFCRDSATNKEWLYITAANKVYRIPMKTGG</sequence>
<dbReference type="InterPro" id="IPR011042">
    <property type="entry name" value="6-blade_b-propeller_TolB-like"/>
</dbReference>
<keyword evidence="1 3" id="KW-0378">Hydrolase</keyword>
<dbReference type="EC" id="3.1.1.17" evidence="3"/>
<reference evidence="3 4" key="1">
    <citation type="submission" date="2018-06" db="EMBL/GenBank/DDBJ databases">
        <authorList>
            <consortium name="Pathogen Informatics"/>
            <person name="Doyle S."/>
        </authorList>
    </citation>
    <scope>NUCLEOTIDE SEQUENCE [LARGE SCALE GENOMIC DNA]</scope>
    <source>
        <strain evidence="3 4">NCTC8580</strain>
    </source>
</reference>
<dbReference type="Proteomes" id="UP000255087">
    <property type="component" value="Unassembled WGS sequence"/>
</dbReference>
<proteinExistence type="predicted"/>
<evidence type="ECO:0000313" key="4">
    <source>
        <dbReference type="Proteomes" id="UP000255087"/>
    </source>
</evidence>
<dbReference type="Pfam" id="PF08450">
    <property type="entry name" value="SGL"/>
    <property type="match status" value="1"/>
</dbReference>
<dbReference type="Gene3D" id="2.120.10.30">
    <property type="entry name" value="TolB, C-terminal domain"/>
    <property type="match status" value="1"/>
</dbReference>
<dbReference type="PANTHER" id="PTHR47572">
    <property type="entry name" value="LIPOPROTEIN-RELATED"/>
    <property type="match status" value="1"/>
</dbReference>
<evidence type="ECO:0000259" key="2">
    <source>
        <dbReference type="Pfam" id="PF08450"/>
    </source>
</evidence>
<protein>
    <submittedName>
        <fullName evidence="3">Gluconolactonase</fullName>
        <ecNumber evidence="3">3.1.1.17</ecNumber>
    </submittedName>
</protein>
<evidence type="ECO:0000313" key="3">
    <source>
        <dbReference type="EMBL" id="SUP86506.1"/>
    </source>
</evidence>
<dbReference type="AlphaFoldDB" id="A0A0T9JJT2"/>
<dbReference type="InterPro" id="IPR013658">
    <property type="entry name" value="SGL"/>
</dbReference>
<dbReference type="RefSeq" id="WP_080985189.1">
    <property type="nucleotide sequence ID" value="NZ_CPWG01000019.1"/>
</dbReference>
<dbReference type="GO" id="GO:0004341">
    <property type="term" value="F:gluconolactonase activity"/>
    <property type="evidence" value="ECO:0007669"/>
    <property type="project" value="UniProtKB-EC"/>
</dbReference>
<accession>A0A0T9JJT2</accession>
<evidence type="ECO:0000256" key="1">
    <source>
        <dbReference type="ARBA" id="ARBA00022801"/>
    </source>
</evidence>